<gene>
    <name evidence="2" type="ORF">M436DRAFT_48154</name>
</gene>
<dbReference type="STRING" id="1043004.A0A074WRN3"/>
<keyword evidence="3" id="KW-1185">Reference proteome</keyword>
<dbReference type="GO" id="GO:0030488">
    <property type="term" value="P:tRNA methylation"/>
    <property type="evidence" value="ECO:0007669"/>
    <property type="project" value="TreeGrafter"/>
</dbReference>
<dbReference type="EMBL" id="KL584711">
    <property type="protein sequence ID" value="KEQ72362.1"/>
    <property type="molecule type" value="Genomic_DNA"/>
</dbReference>
<dbReference type="GO" id="GO:0031591">
    <property type="term" value="P:wybutosine biosynthetic process"/>
    <property type="evidence" value="ECO:0007669"/>
    <property type="project" value="TreeGrafter"/>
</dbReference>
<name>A0A074WRN3_9PEZI</name>
<dbReference type="Proteomes" id="UP000027730">
    <property type="component" value="Unassembled WGS sequence"/>
</dbReference>
<dbReference type="SUPFAM" id="SSF53335">
    <property type="entry name" value="S-adenosyl-L-methionine-dependent methyltransferases"/>
    <property type="match status" value="1"/>
</dbReference>
<dbReference type="HOGENOM" id="CLU_023588_0_0_1"/>
<dbReference type="RefSeq" id="XP_013426540.1">
    <property type="nucleotide sequence ID" value="XM_013571086.1"/>
</dbReference>
<dbReference type="AlphaFoldDB" id="A0A074WRN3"/>
<dbReference type="PANTHER" id="PTHR23245:SF25">
    <property type="entry name" value="TRNA WYBUTOSINE-SYNTHESIZING PROTEIN 2 HOMOLOG"/>
    <property type="match status" value="1"/>
</dbReference>
<dbReference type="GeneID" id="25410829"/>
<dbReference type="InterPro" id="IPR029063">
    <property type="entry name" value="SAM-dependent_MTases_sf"/>
</dbReference>
<sequence length="336" mass="37054">MESWSDLLSNLESDETESIFLATCDQRLSHPSTTYPPPELPRHDSGVSGVAVEDDTKPLRRSNAASSLPANSATTISRRERPTQDDLDSAVWVSTKQNGIVQYWAPRYADVHHHNTAENVRISHMASVRSAVVAQNTPKACTAVDLASGAGSFAFSHAAAGVHKVLCWDANPWSIEGLRRGAIKNGWHIRVYSGDSKSVKMHSKTRVMAFCESGNNALVRVRGLKDSLPPVRHVNCGALPTSREFCETAVAILDPRLGGWIHVQETYRMEEVIFKANKTRLEFEAIVEGLDKERGFLTQANGIKRKPVVQHIQRIGSDVPGMFHCIIDIHVPPLPI</sequence>
<evidence type="ECO:0000256" key="1">
    <source>
        <dbReference type="SAM" id="MobiDB-lite"/>
    </source>
</evidence>
<feature type="region of interest" description="Disordered" evidence="1">
    <location>
        <begin position="28"/>
        <end position="87"/>
    </location>
</feature>
<accession>A0A074WRN3</accession>
<proteinExistence type="predicted"/>
<dbReference type="OrthoDB" id="2387925at2759"/>
<dbReference type="Gene3D" id="3.40.50.150">
    <property type="entry name" value="Vaccinia Virus protein VP39"/>
    <property type="match status" value="1"/>
</dbReference>
<evidence type="ECO:0008006" key="4">
    <source>
        <dbReference type="Google" id="ProtNLM"/>
    </source>
</evidence>
<dbReference type="GO" id="GO:0005737">
    <property type="term" value="C:cytoplasm"/>
    <property type="evidence" value="ECO:0007669"/>
    <property type="project" value="TreeGrafter"/>
</dbReference>
<feature type="compositionally biased region" description="Low complexity" evidence="1">
    <location>
        <begin position="61"/>
        <end position="73"/>
    </location>
</feature>
<reference evidence="2 3" key="1">
    <citation type="journal article" date="2014" name="BMC Genomics">
        <title>Genome sequencing of four Aureobasidium pullulans varieties: biotechnological potential, stress tolerance, and description of new species.</title>
        <authorList>
            <person name="Gostin Ar C."/>
            <person name="Ohm R.A."/>
            <person name="Kogej T."/>
            <person name="Sonjak S."/>
            <person name="Turk M."/>
            <person name="Zajc J."/>
            <person name="Zalar P."/>
            <person name="Grube M."/>
            <person name="Sun H."/>
            <person name="Han J."/>
            <person name="Sharma A."/>
            <person name="Chiniquy J."/>
            <person name="Ngan C.Y."/>
            <person name="Lipzen A."/>
            <person name="Barry K."/>
            <person name="Grigoriev I.V."/>
            <person name="Gunde-Cimerman N."/>
        </authorList>
    </citation>
    <scope>NUCLEOTIDE SEQUENCE [LARGE SCALE GENOMIC DNA]</scope>
    <source>
        <strain evidence="2 3">CBS 147.97</strain>
    </source>
</reference>
<dbReference type="GO" id="GO:0008175">
    <property type="term" value="F:tRNA methyltransferase activity"/>
    <property type="evidence" value="ECO:0007669"/>
    <property type="project" value="TreeGrafter"/>
</dbReference>
<dbReference type="PANTHER" id="PTHR23245">
    <property type="entry name" value="TRNA METHYLTRANSFERASE"/>
    <property type="match status" value="1"/>
</dbReference>
<organism evidence="2 3">
    <name type="scientific">Aureobasidium namibiae CBS 147.97</name>
    <dbReference type="NCBI Taxonomy" id="1043004"/>
    <lineage>
        <taxon>Eukaryota</taxon>
        <taxon>Fungi</taxon>
        <taxon>Dikarya</taxon>
        <taxon>Ascomycota</taxon>
        <taxon>Pezizomycotina</taxon>
        <taxon>Dothideomycetes</taxon>
        <taxon>Dothideomycetidae</taxon>
        <taxon>Dothideales</taxon>
        <taxon>Saccotheciaceae</taxon>
        <taxon>Aureobasidium</taxon>
    </lineage>
</organism>
<protein>
    <recommendedName>
        <fullName evidence="4">tRNA(Phe) (4-demethylwyosine(37)-C(7)) aminocarboxypropyltransferase</fullName>
    </recommendedName>
</protein>
<evidence type="ECO:0000313" key="2">
    <source>
        <dbReference type="EMBL" id="KEQ72362.1"/>
    </source>
</evidence>
<evidence type="ECO:0000313" key="3">
    <source>
        <dbReference type="Proteomes" id="UP000027730"/>
    </source>
</evidence>